<dbReference type="Gene3D" id="2.40.330.10">
    <property type="entry name" value="DNA-binding pseudobarrel domain"/>
    <property type="match status" value="1"/>
</dbReference>
<name>A0A6A6KXU5_HEVBR</name>
<dbReference type="Proteomes" id="UP000467840">
    <property type="component" value="Chromosome 7"/>
</dbReference>
<proteinExistence type="predicted"/>
<protein>
    <recommendedName>
        <fullName evidence="8">TF-B3 domain-containing protein</fullName>
    </recommendedName>
</protein>
<sequence length="181" mass="20795">MYDLDPFNMINAKFNMINAKFDALTNVLAKKMEDLSMLVSSSSSSGSSQQVAYAEGTTSCGVDYREQAAYVVPSGALQFFSIPEGAHSMEFEARDITGFIWRYRLSTRSTGRYPKPYIVRSLWLPFVEQKGLAPNDKVMFFLTQDEENGIRYRVKAQRKIVRLFGFDFWVDVEALQHYYDL</sequence>
<dbReference type="SUPFAM" id="SSF101936">
    <property type="entry name" value="DNA-binding pseudobarrel domain"/>
    <property type="match status" value="1"/>
</dbReference>
<keyword evidence="3" id="KW-0238">DNA-binding</keyword>
<keyword evidence="4" id="KW-0804">Transcription</keyword>
<comment type="caution">
    <text evidence="6">The sequence shown here is derived from an EMBL/GenBank/DDBJ whole genome shotgun (WGS) entry which is preliminary data.</text>
</comment>
<evidence type="ECO:0000256" key="4">
    <source>
        <dbReference type="ARBA" id="ARBA00023163"/>
    </source>
</evidence>
<gene>
    <name evidence="6" type="ORF">GH714_005157</name>
</gene>
<evidence type="ECO:0000313" key="7">
    <source>
        <dbReference type="Proteomes" id="UP000467840"/>
    </source>
</evidence>
<comment type="subcellular location">
    <subcellularLocation>
        <location evidence="1">Nucleus</location>
    </subcellularLocation>
</comment>
<evidence type="ECO:0000256" key="3">
    <source>
        <dbReference type="ARBA" id="ARBA00023125"/>
    </source>
</evidence>
<dbReference type="AlphaFoldDB" id="A0A6A6KXU5"/>
<dbReference type="GO" id="GO:0005634">
    <property type="term" value="C:nucleus"/>
    <property type="evidence" value="ECO:0007669"/>
    <property type="project" value="UniProtKB-SubCell"/>
</dbReference>
<evidence type="ECO:0000313" key="6">
    <source>
        <dbReference type="EMBL" id="KAF2293860.1"/>
    </source>
</evidence>
<evidence type="ECO:0008006" key="8">
    <source>
        <dbReference type="Google" id="ProtNLM"/>
    </source>
</evidence>
<keyword evidence="7" id="KW-1185">Reference proteome</keyword>
<evidence type="ECO:0000256" key="1">
    <source>
        <dbReference type="ARBA" id="ARBA00004123"/>
    </source>
</evidence>
<organism evidence="6 7">
    <name type="scientific">Hevea brasiliensis</name>
    <name type="common">Para rubber tree</name>
    <name type="synonym">Siphonia brasiliensis</name>
    <dbReference type="NCBI Taxonomy" id="3981"/>
    <lineage>
        <taxon>Eukaryota</taxon>
        <taxon>Viridiplantae</taxon>
        <taxon>Streptophyta</taxon>
        <taxon>Embryophyta</taxon>
        <taxon>Tracheophyta</taxon>
        <taxon>Spermatophyta</taxon>
        <taxon>Magnoliopsida</taxon>
        <taxon>eudicotyledons</taxon>
        <taxon>Gunneridae</taxon>
        <taxon>Pentapetalae</taxon>
        <taxon>rosids</taxon>
        <taxon>fabids</taxon>
        <taxon>Malpighiales</taxon>
        <taxon>Euphorbiaceae</taxon>
        <taxon>Crotonoideae</taxon>
        <taxon>Micrandreae</taxon>
        <taxon>Hevea</taxon>
    </lineage>
</organism>
<evidence type="ECO:0000256" key="2">
    <source>
        <dbReference type="ARBA" id="ARBA00023015"/>
    </source>
</evidence>
<dbReference type="InterPro" id="IPR015300">
    <property type="entry name" value="DNA-bd_pseudobarrel_sf"/>
</dbReference>
<dbReference type="EMBL" id="JAAGAX010000013">
    <property type="protein sequence ID" value="KAF2293860.1"/>
    <property type="molecule type" value="Genomic_DNA"/>
</dbReference>
<keyword evidence="5" id="KW-0539">Nucleus</keyword>
<keyword evidence="2" id="KW-0805">Transcription regulation</keyword>
<accession>A0A6A6KXU5</accession>
<evidence type="ECO:0000256" key="5">
    <source>
        <dbReference type="ARBA" id="ARBA00023242"/>
    </source>
</evidence>
<dbReference type="GO" id="GO:0003677">
    <property type="term" value="F:DNA binding"/>
    <property type="evidence" value="ECO:0007669"/>
    <property type="project" value="UniProtKB-KW"/>
</dbReference>
<reference evidence="6 7" key="1">
    <citation type="journal article" date="2020" name="Mol. Plant">
        <title>The Chromosome-Based Rubber Tree Genome Provides New Insights into Spurge Genome Evolution and Rubber Biosynthesis.</title>
        <authorList>
            <person name="Liu J."/>
            <person name="Shi C."/>
            <person name="Shi C.C."/>
            <person name="Li W."/>
            <person name="Zhang Q.J."/>
            <person name="Zhang Y."/>
            <person name="Li K."/>
            <person name="Lu H.F."/>
            <person name="Shi C."/>
            <person name="Zhu S.T."/>
            <person name="Xiao Z.Y."/>
            <person name="Nan H."/>
            <person name="Yue Y."/>
            <person name="Zhu X.G."/>
            <person name="Wu Y."/>
            <person name="Hong X.N."/>
            <person name="Fan G.Y."/>
            <person name="Tong Y."/>
            <person name="Zhang D."/>
            <person name="Mao C.L."/>
            <person name="Liu Y.L."/>
            <person name="Hao S.J."/>
            <person name="Liu W.Q."/>
            <person name="Lv M.Q."/>
            <person name="Zhang H.B."/>
            <person name="Liu Y."/>
            <person name="Hu-Tang G.R."/>
            <person name="Wang J.P."/>
            <person name="Wang J.H."/>
            <person name="Sun Y.H."/>
            <person name="Ni S.B."/>
            <person name="Chen W.B."/>
            <person name="Zhang X.C."/>
            <person name="Jiao Y.N."/>
            <person name="Eichler E.E."/>
            <person name="Li G.H."/>
            <person name="Liu X."/>
            <person name="Gao L.Z."/>
        </authorList>
    </citation>
    <scope>NUCLEOTIDE SEQUENCE [LARGE SCALE GENOMIC DNA]</scope>
    <source>
        <strain evidence="7">cv. GT1</strain>
        <tissue evidence="6">Leaf</tissue>
    </source>
</reference>